<keyword evidence="1" id="KW-0472">Membrane</keyword>
<accession>A0A1I2U9P7</accession>
<dbReference type="AlphaFoldDB" id="A0A1I2U9P7"/>
<evidence type="ECO:0000256" key="1">
    <source>
        <dbReference type="SAM" id="Phobius"/>
    </source>
</evidence>
<reference evidence="3" key="1">
    <citation type="submission" date="2016-10" db="EMBL/GenBank/DDBJ databases">
        <authorList>
            <person name="Varghese N."/>
            <person name="Submissions S."/>
        </authorList>
    </citation>
    <scope>NUCLEOTIDE SEQUENCE [LARGE SCALE GENOMIC DNA]</scope>
    <source>
        <strain evidence="3">ATCC 700379</strain>
    </source>
</reference>
<evidence type="ECO:0000313" key="2">
    <source>
        <dbReference type="EMBL" id="SFG73925.1"/>
    </source>
</evidence>
<organism evidence="2 3">
    <name type="scientific">Sporolactobacillus nakayamae</name>
    <dbReference type="NCBI Taxonomy" id="269670"/>
    <lineage>
        <taxon>Bacteria</taxon>
        <taxon>Bacillati</taxon>
        <taxon>Bacillota</taxon>
        <taxon>Bacilli</taxon>
        <taxon>Bacillales</taxon>
        <taxon>Sporolactobacillaceae</taxon>
        <taxon>Sporolactobacillus</taxon>
    </lineage>
</organism>
<keyword evidence="1" id="KW-0812">Transmembrane</keyword>
<dbReference type="STRING" id="269670.SAMN02982927_02624"/>
<feature type="transmembrane region" description="Helical" evidence="1">
    <location>
        <begin position="65"/>
        <end position="90"/>
    </location>
</feature>
<gene>
    <name evidence="2" type="ORF">SAMN02982927_02624</name>
</gene>
<keyword evidence="1" id="KW-1133">Transmembrane helix</keyword>
<evidence type="ECO:0000313" key="3">
    <source>
        <dbReference type="Proteomes" id="UP000198752"/>
    </source>
</evidence>
<dbReference type="Proteomes" id="UP000198752">
    <property type="component" value="Unassembled WGS sequence"/>
</dbReference>
<feature type="transmembrane region" description="Helical" evidence="1">
    <location>
        <begin position="35"/>
        <end position="53"/>
    </location>
</feature>
<proteinExistence type="predicted"/>
<name>A0A1I2U9P7_9BACL</name>
<protein>
    <submittedName>
        <fullName evidence="2">Uncharacterized protein</fullName>
    </submittedName>
</protein>
<sequence length="128" mass="15206">MSLRKNRIFQTVKYSDNDKDIFVKMMNISEKMKKLLYVCLFVYFSYISLNFFVQESTIHLNWYIVIPMVFLYFLVGGIAFTTHYCVYLIVRNEAASVIRNKSNLVIWKAALVYFKTNKSKYINSTFAE</sequence>
<keyword evidence="3" id="KW-1185">Reference proteome</keyword>
<dbReference type="EMBL" id="FOOY01000019">
    <property type="protein sequence ID" value="SFG73925.1"/>
    <property type="molecule type" value="Genomic_DNA"/>
</dbReference>